<gene>
    <name evidence="2" type="ORF">EVAR_1029_1</name>
</gene>
<proteinExistence type="predicted"/>
<evidence type="ECO:0000313" key="3">
    <source>
        <dbReference type="Proteomes" id="UP000299102"/>
    </source>
</evidence>
<reference evidence="2 3" key="1">
    <citation type="journal article" date="2019" name="Commun. Biol.">
        <title>The bagworm genome reveals a unique fibroin gene that provides high tensile strength.</title>
        <authorList>
            <person name="Kono N."/>
            <person name="Nakamura H."/>
            <person name="Ohtoshi R."/>
            <person name="Tomita M."/>
            <person name="Numata K."/>
            <person name="Arakawa K."/>
        </authorList>
    </citation>
    <scope>NUCLEOTIDE SEQUENCE [LARGE SCALE GENOMIC DNA]</scope>
</reference>
<organism evidence="2 3">
    <name type="scientific">Eumeta variegata</name>
    <name type="common">Bagworm moth</name>
    <name type="synonym">Eumeta japonica</name>
    <dbReference type="NCBI Taxonomy" id="151549"/>
    <lineage>
        <taxon>Eukaryota</taxon>
        <taxon>Metazoa</taxon>
        <taxon>Ecdysozoa</taxon>
        <taxon>Arthropoda</taxon>
        <taxon>Hexapoda</taxon>
        <taxon>Insecta</taxon>
        <taxon>Pterygota</taxon>
        <taxon>Neoptera</taxon>
        <taxon>Endopterygota</taxon>
        <taxon>Lepidoptera</taxon>
        <taxon>Glossata</taxon>
        <taxon>Ditrysia</taxon>
        <taxon>Tineoidea</taxon>
        <taxon>Psychidae</taxon>
        <taxon>Oiketicinae</taxon>
        <taxon>Eumeta</taxon>
    </lineage>
</organism>
<sequence length="108" mass="11968">MGAELRARIETKMENETASETECRFGFRTKSMTGEKITNKMGTRIEKGNENAIDSKHSPCSYCVEIAENENKKKRLPIPATVGRCVARGASSRPHKHTPPPRPGVTLL</sequence>
<feature type="region of interest" description="Disordered" evidence="1">
    <location>
        <begin position="86"/>
        <end position="108"/>
    </location>
</feature>
<protein>
    <submittedName>
        <fullName evidence="2">Uncharacterized protein</fullName>
    </submittedName>
</protein>
<dbReference type="AlphaFoldDB" id="A0A4C1SH49"/>
<dbReference type="Proteomes" id="UP000299102">
    <property type="component" value="Unassembled WGS sequence"/>
</dbReference>
<keyword evidence="3" id="KW-1185">Reference proteome</keyword>
<comment type="caution">
    <text evidence="2">The sequence shown here is derived from an EMBL/GenBank/DDBJ whole genome shotgun (WGS) entry which is preliminary data.</text>
</comment>
<dbReference type="EMBL" id="BGZK01000005">
    <property type="protein sequence ID" value="GBP00508.1"/>
    <property type="molecule type" value="Genomic_DNA"/>
</dbReference>
<accession>A0A4C1SH49</accession>
<name>A0A4C1SH49_EUMVA</name>
<evidence type="ECO:0000313" key="2">
    <source>
        <dbReference type="EMBL" id="GBP00508.1"/>
    </source>
</evidence>
<evidence type="ECO:0000256" key="1">
    <source>
        <dbReference type="SAM" id="MobiDB-lite"/>
    </source>
</evidence>